<dbReference type="Pfam" id="PF13625">
    <property type="entry name" value="Helicase_C_3"/>
    <property type="match status" value="1"/>
</dbReference>
<dbReference type="RefSeq" id="WP_149400204.1">
    <property type="nucleotide sequence ID" value="NZ_BIXY01000007.1"/>
</dbReference>
<organism evidence="2 3">
    <name type="scientific">Dictyobacter arantiisoli</name>
    <dbReference type="NCBI Taxonomy" id="2014874"/>
    <lineage>
        <taxon>Bacteria</taxon>
        <taxon>Bacillati</taxon>
        <taxon>Chloroflexota</taxon>
        <taxon>Ktedonobacteria</taxon>
        <taxon>Ktedonobacterales</taxon>
        <taxon>Dictyobacteraceae</taxon>
        <taxon>Dictyobacter</taxon>
    </lineage>
</organism>
<evidence type="ECO:0000313" key="3">
    <source>
        <dbReference type="Proteomes" id="UP000322530"/>
    </source>
</evidence>
<dbReference type="AlphaFoldDB" id="A0A5A5T7I4"/>
<accession>A0A5A5T7I4</accession>
<evidence type="ECO:0000313" key="2">
    <source>
        <dbReference type="EMBL" id="GCF07166.1"/>
    </source>
</evidence>
<name>A0A5A5T7I4_9CHLR</name>
<keyword evidence="3" id="KW-1185">Reference proteome</keyword>
<evidence type="ECO:0000259" key="1">
    <source>
        <dbReference type="Pfam" id="PF13625"/>
    </source>
</evidence>
<gene>
    <name evidence="2" type="ORF">KDI_07300</name>
</gene>
<dbReference type="EMBL" id="BIXY01000007">
    <property type="protein sequence ID" value="GCF07166.1"/>
    <property type="molecule type" value="Genomic_DNA"/>
</dbReference>
<dbReference type="OrthoDB" id="150181at2"/>
<proteinExistence type="predicted"/>
<sequence>MAEDIMLEVTEVVPQVVMHTATPLLYDLAVMVNAVYQMKIEPTQQGLIPKRIVKKLRPLLKGKERSSLYDQSDSYADMLYELLAQMDILYVGLMQTGDDKPTFLPGPALKQWQQASLVEQSTLLLKEWTNKNWGDTVIFIVEHRYNSLSYLYEKYKINFRQLLINSLEKCTIGAWYSISALLRGMWEEYPALNTITQHIQEQPYYPYAYYSYGQQGKSSARSKSNKKEREQTPDEQFQEWLAINSSYVLNMFFSSLHEMGFVELGYPRTSDDTNPSLDACLFRLTELADQVFHFDGVTKTESEQKLLIIQPNYEILLLQPDMPTLYHILPFTQIKQIDQASTLLITQASVFQAIQQGLKFEEDVLGVLQKYCMKEIPQNVLYTLQEWQKLYQEVTVSYVSFLEVSNEETAQRLYQNATLRTMGIRHIAPCLLIIPVPKDGSSDLAALRKILAKENIVARFLGLPDNFHSDRSSYARYM</sequence>
<dbReference type="Proteomes" id="UP000322530">
    <property type="component" value="Unassembled WGS sequence"/>
</dbReference>
<dbReference type="InterPro" id="IPR032830">
    <property type="entry name" value="XPB/Ssl2_N"/>
</dbReference>
<feature type="domain" description="Helicase XPB/Ssl2 N-terminal" evidence="1">
    <location>
        <begin position="307"/>
        <end position="428"/>
    </location>
</feature>
<reference evidence="2 3" key="1">
    <citation type="submission" date="2019-01" db="EMBL/GenBank/DDBJ databases">
        <title>Draft genome sequence of Dictyobacter sp. Uno17.</title>
        <authorList>
            <person name="Wang C.M."/>
            <person name="Zheng Y."/>
            <person name="Sakai Y."/>
            <person name="Abe K."/>
            <person name="Yokota A."/>
            <person name="Yabe S."/>
        </authorList>
    </citation>
    <scope>NUCLEOTIDE SEQUENCE [LARGE SCALE GENOMIC DNA]</scope>
    <source>
        <strain evidence="2 3">Uno17</strain>
    </source>
</reference>
<comment type="caution">
    <text evidence="2">The sequence shown here is derived from an EMBL/GenBank/DDBJ whole genome shotgun (WGS) entry which is preliminary data.</text>
</comment>
<protein>
    <recommendedName>
        <fullName evidence="1">Helicase XPB/Ssl2 N-terminal domain-containing protein</fullName>
    </recommendedName>
</protein>